<dbReference type="EMBL" id="MVBK01000079">
    <property type="protein sequence ID" value="OOG23027.1"/>
    <property type="molecule type" value="Genomic_DNA"/>
</dbReference>
<dbReference type="Pfam" id="PF21168">
    <property type="entry name" value="FkbO_Hyg5-like_N"/>
    <property type="match status" value="1"/>
</dbReference>
<evidence type="ECO:0000259" key="1">
    <source>
        <dbReference type="Pfam" id="PF21168"/>
    </source>
</evidence>
<feature type="domain" description="Chorismatase FkbO/Hyg5-like N-terminal" evidence="1">
    <location>
        <begin position="57"/>
        <end position="179"/>
    </location>
</feature>
<proteinExistence type="predicted"/>
<gene>
    <name evidence="2" type="ORF">B1C78_12580</name>
</gene>
<organism evidence="2 3">
    <name type="scientific">Thioalkalivibrio denitrificans</name>
    <dbReference type="NCBI Taxonomy" id="108003"/>
    <lineage>
        <taxon>Bacteria</taxon>
        <taxon>Pseudomonadati</taxon>
        <taxon>Pseudomonadota</taxon>
        <taxon>Gammaproteobacteria</taxon>
        <taxon>Chromatiales</taxon>
        <taxon>Ectothiorhodospiraceae</taxon>
        <taxon>Thioalkalivibrio</taxon>
    </lineage>
</organism>
<keyword evidence="3" id="KW-1185">Reference proteome</keyword>
<accession>A0A1V3ND50</accession>
<dbReference type="InterPro" id="IPR049368">
    <property type="entry name" value="FkbO_Hyg5-like_N"/>
</dbReference>
<dbReference type="OrthoDB" id="1114505at2"/>
<name>A0A1V3ND50_9GAMM</name>
<comment type="caution">
    <text evidence="2">The sequence shown here is derived from an EMBL/GenBank/DDBJ whole genome shotgun (WGS) entry which is preliminary data.</text>
</comment>
<evidence type="ECO:0000313" key="2">
    <source>
        <dbReference type="EMBL" id="OOG23027.1"/>
    </source>
</evidence>
<dbReference type="Gene3D" id="3.30.1330.40">
    <property type="entry name" value="RutC-like"/>
    <property type="match status" value="1"/>
</dbReference>
<protein>
    <recommendedName>
        <fullName evidence="1">Chorismatase FkbO/Hyg5-like N-terminal domain-containing protein</fullName>
    </recommendedName>
</protein>
<dbReference type="SUPFAM" id="SSF55298">
    <property type="entry name" value="YjgF-like"/>
    <property type="match status" value="1"/>
</dbReference>
<sequence length="326" mass="35588">MPRPPLQVQLASAHDAADAGDRLLAEIRFGHKTGPDRDDPRCIDVGVPPLFDGPDRELWLADSAVTPDRRDGIGFAHTDNLLFTHIHLPDTTDMAAAAREAYERLLAFHRDSGFPALLRIWNYFDRLLEPARQPGLDRYQAFCAGRHEALEAAGLEAATLPAATAIGTGTAGLIVYALAAREPGVQIENPRQVSAYHYPPDYGPKSPTFSRATLKQWTAGAQLFISGTASIVGHASLHEGDVLAQANEILDNLGALIGRVREQHPSLELNGPHDLSLLKVYVKRAADADAVREQVRTRIGAHPNVVFLRGDICRRELLTEIEGLYA</sequence>
<dbReference type="AlphaFoldDB" id="A0A1V3ND50"/>
<dbReference type="STRING" id="108003.B1C78_12580"/>
<dbReference type="Proteomes" id="UP000189462">
    <property type="component" value="Unassembled WGS sequence"/>
</dbReference>
<dbReference type="CDD" id="cd06153">
    <property type="entry name" value="YjgF_YER057c_UK114_like_5"/>
    <property type="match status" value="1"/>
</dbReference>
<reference evidence="2 3" key="1">
    <citation type="submission" date="2017-02" db="EMBL/GenBank/DDBJ databases">
        <title>Genomic diversity within the haloalkaliphilic genus Thioalkalivibrio.</title>
        <authorList>
            <person name="Ahn A.-C."/>
            <person name="Meier-Kolthoff J."/>
            <person name="Overmars L."/>
            <person name="Richter M."/>
            <person name="Woyke T."/>
            <person name="Sorokin D.Y."/>
            <person name="Muyzer G."/>
        </authorList>
    </citation>
    <scope>NUCLEOTIDE SEQUENCE [LARGE SCALE GENOMIC DNA]</scope>
    <source>
        <strain evidence="2 3">ALJD</strain>
    </source>
</reference>
<dbReference type="RefSeq" id="WP_077279508.1">
    <property type="nucleotide sequence ID" value="NZ_MVBK01000079.1"/>
</dbReference>
<evidence type="ECO:0000313" key="3">
    <source>
        <dbReference type="Proteomes" id="UP000189462"/>
    </source>
</evidence>
<dbReference type="InterPro" id="IPR035959">
    <property type="entry name" value="RutC-like_sf"/>
</dbReference>